<sequence length="173" mass="19751">MLWKSSLPLISSSFSFFHLCLSIHNNMTVPDQMMLEETREAFMLFDKDSNGTIDTSELGAVMRSLNMNPTDTELKDMINEVDGNGNGSIEFEEFVAMLSRKRRGSEIQEEIKETFRVFDRDGNGYISESELRHIMASVGEKLTEDELNVMLREADVDGDGQINYEEFVKMLAK</sequence>
<dbReference type="PRINTS" id="PR00450">
    <property type="entry name" value="RECOVERIN"/>
</dbReference>
<dbReference type="InterPro" id="IPR011992">
    <property type="entry name" value="EF-hand-dom_pair"/>
</dbReference>
<evidence type="ECO:0000259" key="4">
    <source>
        <dbReference type="PROSITE" id="PS50222"/>
    </source>
</evidence>
<dbReference type="InterPro" id="IPR050230">
    <property type="entry name" value="CALM/Myosin/TropC-like"/>
</dbReference>
<keyword evidence="1" id="KW-0677">Repeat</keyword>
<dbReference type="GO" id="GO:0016460">
    <property type="term" value="C:myosin II complex"/>
    <property type="evidence" value="ECO:0007669"/>
    <property type="project" value="TreeGrafter"/>
</dbReference>
<dbReference type="SUPFAM" id="SSF47473">
    <property type="entry name" value="EF-hand"/>
    <property type="match status" value="1"/>
</dbReference>
<comment type="caution">
    <text evidence="5">The sequence shown here is derived from an EMBL/GenBank/DDBJ whole genome shotgun (WGS) entry which is preliminary data.</text>
</comment>
<feature type="chain" id="PRO_5034172290" evidence="3">
    <location>
        <begin position="23"/>
        <end position="173"/>
    </location>
</feature>
<dbReference type="PANTHER" id="PTHR23048">
    <property type="entry name" value="MYOSIN LIGHT CHAIN 1, 3"/>
    <property type="match status" value="1"/>
</dbReference>
<keyword evidence="2" id="KW-0106">Calcium</keyword>
<feature type="domain" description="EF-hand" evidence="4">
    <location>
        <begin position="142"/>
        <end position="173"/>
    </location>
</feature>
<dbReference type="PROSITE" id="PS50222">
    <property type="entry name" value="EF_HAND_2"/>
    <property type="match status" value="4"/>
</dbReference>
<dbReference type="InterPro" id="IPR002048">
    <property type="entry name" value="EF_hand_dom"/>
</dbReference>
<keyword evidence="3" id="KW-0732">Signal</keyword>
<protein>
    <submittedName>
        <fullName evidence="5">Putative calmodulin</fullName>
    </submittedName>
</protein>
<evidence type="ECO:0000313" key="5">
    <source>
        <dbReference type="EMBL" id="KAF1796263.1"/>
    </source>
</evidence>
<feature type="signal peptide" evidence="3">
    <location>
        <begin position="1"/>
        <end position="22"/>
    </location>
</feature>
<dbReference type="EMBL" id="JAAECE010000013">
    <property type="protein sequence ID" value="KAF1796263.1"/>
    <property type="molecule type" value="Genomic_DNA"/>
</dbReference>
<feature type="domain" description="EF-hand" evidence="4">
    <location>
        <begin position="106"/>
        <end position="141"/>
    </location>
</feature>
<dbReference type="CDD" id="cd00051">
    <property type="entry name" value="EFh"/>
    <property type="match status" value="2"/>
</dbReference>
<evidence type="ECO:0000256" key="1">
    <source>
        <dbReference type="ARBA" id="ARBA00022737"/>
    </source>
</evidence>
<dbReference type="AlphaFoldDB" id="A0A8H4EWU4"/>
<evidence type="ECO:0000256" key="3">
    <source>
        <dbReference type="SAM" id="SignalP"/>
    </source>
</evidence>
<dbReference type="Gene3D" id="1.10.238.10">
    <property type="entry name" value="EF-hand"/>
    <property type="match status" value="2"/>
</dbReference>
<proteinExistence type="predicted"/>
<name>A0A8H4EWU4_MUCCL</name>
<dbReference type="PANTHER" id="PTHR23048:SF0">
    <property type="entry name" value="CALMODULIN LIKE 3"/>
    <property type="match status" value="1"/>
</dbReference>
<evidence type="ECO:0000256" key="2">
    <source>
        <dbReference type="ARBA" id="ARBA00022837"/>
    </source>
</evidence>
<dbReference type="Proteomes" id="UP000469890">
    <property type="component" value="Unassembled WGS sequence"/>
</dbReference>
<organism evidence="5 6">
    <name type="scientific">Mucor circinelloides f. lusitanicus</name>
    <name type="common">Mucor racemosus var. lusitanicus</name>
    <dbReference type="NCBI Taxonomy" id="29924"/>
    <lineage>
        <taxon>Eukaryota</taxon>
        <taxon>Fungi</taxon>
        <taxon>Fungi incertae sedis</taxon>
        <taxon>Mucoromycota</taxon>
        <taxon>Mucoromycotina</taxon>
        <taxon>Mucoromycetes</taxon>
        <taxon>Mucorales</taxon>
        <taxon>Mucorineae</taxon>
        <taxon>Mucoraceae</taxon>
        <taxon>Mucor</taxon>
    </lineage>
</organism>
<gene>
    <name evidence="5" type="ORF">FB192DRAFT_1336976</name>
</gene>
<dbReference type="SMART" id="SM00054">
    <property type="entry name" value="EFh"/>
    <property type="match status" value="4"/>
</dbReference>
<accession>A0A8H4EWU4</accession>
<reference evidence="5 6" key="1">
    <citation type="submission" date="2019-09" db="EMBL/GenBank/DDBJ databases">
        <authorList>
            <consortium name="DOE Joint Genome Institute"/>
            <person name="Mondo S.J."/>
            <person name="Navarro-Mendoza M.I."/>
            <person name="Perez-Arques C."/>
            <person name="Panchal S."/>
            <person name="Nicolas F.E."/>
            <person name="Ganguly P."/>
            <person name="Pangilinan J."/>
            <person name="Grigoriev I."/>
            <person name="Heitman J."/>
            <person name="Sanya K."/>
            <person name="Garre V."/>
        </authorList>
    </citation>
    <scope>NUCLEOTIDE SEQUENCE [LARGE SCALE GENOMIC DNA]</scope>
    <source>
        <strain evidence="5 6">MU402</strain>
    </source>
</reference>
<feature type="domain" description="EF-hand" evidence="4">
    <location>
        <begin position="69"/>
        <end position="104"/>
    </location>
</feature>
<dbReference type="Pfam" id="PF13499">
    <property type="entry name" value="EF-hand_7"/>
    <property type="match status" value="2"/>
</dbReference>
<dbReference type="GO" id="GO:0005509">
    <property type="term" value="F:calcium ion binding"/>
    <property type="evidence" value="ECO:0007669"/>
    <property type="project" value="InterPro"/>
</dbReference>
<feature type="domain" description="EF-hand" evidence="4">
    <location>
        <begin position="33"/>
        <end position="68"/>
    </location>
</feature>
<dbReference type="InterPro" id="IPR018247">
    <property type="entry name" value="EF_Hand_1_Ca_BS"/>
</dbReference>
<evidence type="ECO:0000313" key="6">
    <source>
        <dbReference type="Proteomes" id="UP000469890"/>
    </source>
</evidence>
<dbReference type="FunFam" id="1.10.238.10:FF:000001">
    <property type="entry name" value="Calmodulin 1"/>
    <property type="match status" value="1"/>
</dbReference>
<dbReference type="PROSITE" id="PS00018">
    <property type="entry name" value="EF_HAND_1"/>
    <property type="match status" value="4"/>
</dbReference>